<keyword evidence="5" id="KW-0472">Membrane</keyword>
<evidence type="ECO:0000256" key="6">
    <source>
        <dbReference type="ARBA" id="ARBA00024031"/>
    </source>
</evidence>
<evidence type="ECO:0000256" key="3">
    <source>
        <dbReference type="ARBA" id="ARBA00022475"/>
    </source>
</evidence>
<keyword evidence="8" id="KW-1185">Reference proteome</keyword>
<evidence type="ECO:0000313" key="7">
    <source>
        <dbReference type="EMBL" id="SEO47448.1"/>
    </source>
</evidence>
<dbReference type="InterPro" id="IPR044527">
    <property type="entry name" value="NrtA/CpmA_ABC-bd_dom"/>
</dbReference>
<dbReference type="SUPFAM" id="SSF53850">
    <property type="entry name" value="Periplasmic binding protein-like II"/>
    <property type="match status" value="1"/>
</dbReference>
<dbReference type="Gene3D" id="3.40.190.10">
    <property type="entry name" value="Periplasmic binding protein-like II"/>
    <property type="match status" value="2"/>
</dbReference>
<name>A0A1H8Q0D3_9GAMM</name>
<comment type="similarity">
    <text evidence="6">Belongs to the CmpA/NrtA family.</text>
</comment>
<dbReference type="CDD" id="cd13553">
    <property type="entry name" value="PBP2_NrtA_CpmA_like"/>
    <property type="match status" value="1"/>
</dbReference>
<dbReference type="AlphaFoldDB" id="A0A1H8Q0D3"/>
<keyword evidence="4" id="KW-0997">Cell inner membrane</keyword>
<dbReference type="PANTHER" id="PTHR30024:SF43">
    <property type="entry name" value="BLL4572 PROTEIN"/>
    <property type="match status" value="1"/>
</dbReference>
<gene>
    <name evidence="7" type="ORF">SAMN04488052_101260</name>
</gene>
<proteinExistence type="inferred from homology"/>
<dbReference type="STRING" id="406100.SAMN04488052_101260"/>
<dbReference type="OrthoDB" id="9789215at2"/>
<evidence type="ECO:0000256" key="5">
    <source>
        <dbReference type="ARBA" id="ARBA00023136"/>
    </source>
</evidence>
<dbReference type="PANTHER" id="PTHR30024">
    <property type="entry name" value="ALIPHATIC SULFONATES-BINDING PROTEIN-RELATED"/>
    <property type="match status" value="1"/>
</dbReference>
<accession>A0A1H8Q0D3</accession>
<dbReference type="Proteomes" id="UP000199657">
    <property type="component" value="Unassembled WGS sequence"/>
</dbReference>
<sequence>MKSLGDPYSPHSDLRHGADCSCDSCSPAATAGADDTRPATREDIVDRAVENTLVRALFGGNDISRRRFMAAVGRGTAMAAVASAFPMGALKSALADDLGPLEQTEMTIPFLPITCATPIIMGDAMGFYERYGLDVNLERVAGWPVVRDRMDAGEFNAAHMLAPMPLSIRMGVGASRLPVTMPAVENINGNAITLANKHKDKMDPKDWKGFTFAIPFDYSMHNFLLRYLLAEHGLDPDRDVSLRVMPPPEMVANLQAGNIDGYIVAEPFNQRAVWEGAGFIHTQTKDIWSGHPCCAFVVREDWVDAHPNTFGALFRAIVDATQFSSEADNRKEIAEAIAPRQYLNQPVPVMEQILVGRYADGLGEIRDMPDRIDFDPFPWQSMAVWMLTQMKRWGYIDGDVNYHQIAEEVFQATECREVMEELGYNAPEENYRIHDIMGKEFDPRDPEGYLESFEVRA</sequence>
<dbReference type="Pfam" id="PF13379">
    <property type="entry name" value="NMT1_2"/>
    <property type="match status" value="1"/>
</dbReference>
<organism evidence="7 8">
    <name type="scientific">Aquisalimonas asiatica</name>
    <dbReference type="NCBI Taxonomy" id="406100"/>
    <lineage>
        <taxon>Bacteria</taxon>
        <taxon>Pseudomonadati</taxon>
        <taxon>Pseudomonadota</taxon>
        <taxon>Gammaproteobacteria</taxon>
        <taxon>Chromatiales</taxon>
        <taxon>Ectothiorhodospiraceae</taxon>
        <taxon>Aquisalimonas</taxon>
    </lineage>
</organism>
<evidence type="ECO:0000256" key="1">
    <source>
        <dbReference type="ARBA" id="ARBA00004308"/>
    </source>
</evidence>
<dbReference type="InterPro" id="IPR006311">
    <property type="entry name" value="TAT_signal"/>
</dbReference>
<evidence type="ECO:0000256" key="4">
    <source>
        <dbReference type="ARBA" id="ARBA00022519"/>
    </source>
</evidence>
<comment type="subcellular location">
    <subcellularLocation>
        <location evidence="1">Endomembrane system</location>
    </subcellularLocation>
</comment>
<protein>
    <submittedName>
        <fullName evidence="7">Nitrate/nitrite transport system substrate-binding protein</fullName>
    </submittedName>
</protein>
<evidence type="ECO:0000313" key="8">
    <source>
        <dbReference type="Proteomes" id="UP000199657"/>
    </source>
</evidence>
<keyword evidence="3" id="KW-1003">Cell membrane</keyword>
<keyword evidence="2" id="KW-0813">Transport</keyword>
<reference evidence="7 8" key="1">
    <citation type="submission" date="2016-10" db="EMBL/GenBank/DDBJ databases">
        <authorList>
            <person name="de Groot N.N."/>
        </authorList>
    </citation>
    <scope>NUCLEOTIDE SEQUENCE [LARGE SCALE GENOMIC DNA]</scope>
    <source>
        <strain evidence="7 8">CGMCC 1.6291</strain>
    </source>
</reference>
<dbReference type="PROSITE" id="PS51318">
    <property type="entry name" value="TAT"/>
    <property type="match status" value="1"/>
</dbReference>
<dbReference type="GO" id="GO:0012505">
    <property type="term" value="C:endomembrane system"/>
    <property type="evidence" value="ECO:0007669"/>
    <property type="project" value="UniProtKB-SubCell"/>
</dbReference>
<dbReference type="EMBL" id="FOEG01000001">
    <property type="protein sequence ID" value="SEO47448.1"/>
    <property type="molecule type" value="Genomic_DNA"/>
</dbReference>
<evidence type="ECO:0000256" key="2">
    <source>
        <dbReference type="ARBA" id="ARBA00022448"/>
    </source>
</evidence>
<dbReference type="RefSeq" id="WP_091639245.1">
    <property type="nucleotide sequence ID" value="NZ_FOEG01000001.1"/>
</dbReference>